<dbReference type="InParanoid" id="A0A287CSI4"/>
<dbReference type="GeneTree" id="ENSGT00940000163816"/>
<gene>
    <name evidence="7" type="primary">LOC101961241</name>
</gene>
<accession>A0A287CSI4</accession>
<dbReference type="GO" id="GO:0008270">
    <property type="term" value="F:zinc ion binding"/>
    <property type="evidence" value="ECO:0007669"/>
    <property type="project" value="UniProtKB-KW"/>
</dbReference>
<dbReference type="EMBL" id="AGTP01037531">
    <property type="status" value="NOT_ANNOTATED_CDS"/>
    <property type="molecule type" value="Genomic_DNA"/>
</dbReference>
<dbReference type="GO" id="GO:0044877">
    <property type="term" value="F:protein-containing complex binding"/>
    <property type="evidence" value="ECO:0007669"/>
    <property type="project" value="Ensembl"/>
</dbReference>
<dbReference type="Proteomes" id="UP000005215">
    <property type="component" value="Unassembled WGS sequence"/>
</dbReference>
<dbReference type="InterPro" id="IPR036236">
    <property type="entry name" value="Znf_C2H2_sf"/>
</dbReference>
<evidence type="ECO:0000256" key="1">
    <source>
        <dbReference type="ARBA" id="ARBA00022723"/>
    </source>
</evidence>
<evidence type="ECO:0000313" key="7">
    <source>
        <dbReference type="Ensembl" id="ENSSTOP00000024295.1"/>
    </source>
</evidence>
<keyword evidence="2 4" id="KW-0863">Zinc-finger</keyword>
<evidence type="ECO:0000259" key="6">
    <source>
        <dbReference type="PROSITE" id="PS51800"/>
    </source>
</evidence>
<organism evidence="7 8">
    <name type="scientific">Ictidomys tridecemlineatus</name>
    <name type="common">Thirteen-lined ground squirrel</name>
    <name type="synonym">Spermophilus tridecemlineatus</name>
    <dbReference type="NCBI Taxonomy" id="43179"/>
    <lineage>
        <taxon>Eukaryota</taxon>
        <taxon>Metazoa</taxon>
        <taxon>Chordata</taxon>
        <taxon>Craniata</taxon>
        <taxon>Vertebrata</taxon>
        <taxon>Euteleostomi</taxon>
        <taxon>Mammalia</taxon>
        <taxon>Eutheria</taxon>
        <taxon>Euarchontoglires</taxon>
        <taxon>Glires</taxon>
        <taxon>Rodentia</taxon>
        <taxon>Sciuromorpha</taxon>
        <taxon>Sciuridae</taxon>
        <taxon>Xerinae</taxon>
        <taxon>Marmotini</taxon>
        <taxon>Ictidomys</taxon>
    </lineage>
</organism>
<dbReference type="PANTHER" id="PTHR21402">
    <property type="entry name" value="GAMETOCYTE SPECIFIC FACTOR 1-RELATED"/>
    <property type="match status" value="1"/>
</dbReference>
<dbReference type="EMBL" id="AGTP01037529">
    <property type="status" value="NOT_ANNOTATED_CDS"/>
    <property type="molecule type" value="Genomic_DNA"/>
</dbReference>
<keyword evidence="3" id="KW-0862">Zinc</keyword>
<reference evidence="8" key="1">
    <citation type="submission" date="2011-11" db="EMBL/GenBank/DDBJ databases">
        <title>The Draft Genome of Spermophilus tridecemlineatus.</title>
        <authorList>
            <consortium name="The Broad Institute Genome Assembly &amp; Analysis Group"/>
            <consortium name="Computational R&amp;D Group"/>
            <consortium name="and Sequencing Platform"/>
            <person name="Di Palma F."/>
            <person name="Alfoldi J."/>
            <person name="Johnson J."/>
            <person name="Berlin A."/>
            <person name="Gnerre S."/>
            <person name="Jaffe D."/>
            <person name="MacCallum I."/>
            <person name="Young S."/>
            <person name="Walker B.J."/>
            <person name="Lindblad-Toh K."/>
        </authorList>
    </citation>
    <scope>NUCLEOTIDE SEQUENCE [LARGE SCALE GENOMIC DNA]</scope>
</reference>
<evidence type="ECO:0000256" key="4">
    <source>
        <dbReference type="PROSITE-ProRule" id="PRU01141"/>
    </source>
</evidence>
<dbReference type="PANTHER" id="PTHR21402:SF6">
    <property type="entry name" value="GAMETOCYTE SPECIFIC FACTOR 2"/>
    <property type="match status" value="1"/>
</dbReference>
<keyword evidence="1" id="KW-0479">Metal-binding</keyword>
<dbReference type="InterPro" id="IPR022776">
    <property type="entry name" value="TRM13/UPF0224_CHHC_Znf_dom"/>
</dbReference>
<reference evidence="7" key="2">
    <citation type="submission" date="2025-08" db="UniProtKB">
        <authorList>
            <consortium name="Ensembl"/>
        </authorList>
    </citation>
    <scope>IDENTIFICATION</scope>
</reference>
<dbReference type="AlphaFoldDB" id="A0A287CSI4"/>
<dbReference type="SUPFAM" id="SSF57667">
    <property type="entry name" value="beta-beta-alpha zinc fingers"/>
    <property type="match status" value="1"/>
</dbReference>
<proteinExistence type="predicted"/>
<sequence>MEPEDLKTCPYVPNHRMPASRLQYHLASCKKKNPKIAKKMANCKYNACHVVPIERLKEHEANCTERTAVDDEPFNLPKVSFPSLEPSEKPSNAAHQIPDTDIWNEDNMHHSPSFILQTFTPKMLVCESDPRELKKEVTDNDPNNYKSWRK</sequence>
<evidence type="ECO:0000256" key="5">
    <source>
        <dbReference type="SAM" id="MobiDB-lite"/>
    </source>
</evidence>
<keyword evidence="8" id="KW-1185">Reference proteome</keyword>
<protein>
    <submittedName>
        <fullName evidence="7">Gametocyte-specific factor 1-like</fullName>
    </submittedName>
</protein>
<feature type="region of interest" description="Disordered" evidence="5">
    <location>
        <begin position="130"/>
        <end position="150"/>
    </location>
</feature>
<dbReference type="EMBL" id="AGTP01037530">
    <property type="status" value="NOT_ANNOTATED_CDS"/>
    <property type="molecule type" value="Genomic_DNA"/>
</dbReference>
<name>A0A287CSI4_ICTTR</name>
<dbReference type="Pfam" id="PF05253">
    <property type="entry name" value="zf-U11-48K"/>
    <property type="match status" value="2"/>
</dbReference>
<feature type="domain" description="CHHC U11-48K-type" evidence="6">
    <location>
        <begin position="6"/>
        <end position="33"/>
    </location>
</feature>
<feature type="domain" description="CHHC U11-48K-type" evidence="6">
    <location>
        <begin position="40"/>
        <end position="67"/>
    </location>
</feature>
<dbReference type="InterPro" id="IPR051591">
    <property type="entry name" value="UPF0224_FAM112_RNA_Proc"/>
</dbReference>
<feature type="compositionally biased region" description="Polar residues" evidence="5">
    <location>
        <begin position="140"/>
        <end position="150"/>
    </location>
</feature>
<feature type="region of interest" description="Disordered" evidence="5">
    <location>
        <begin position="74"/>
        <end position="106"/>
    </location>
</feature>
<reference evidence="7" key="3">
    <citation type="submission" date="2025-09" db="UniProtKB">
        <authorList>
            <consortium name="Ensembl"/>
        </authorList>
    </citation>
    <scope>IDENTIFICATION</scope>
</reference>
<dbReference type="STRING" id="43179.ENSSTOP00000024295"/>
<evidence type="ECO:0000256" key="3">
    <source>
        <dbReference type="ARBA" id="ARBA00022833"/>
    </source>
</evidence>
<dbReference type="PROSITE" id="PS51800">
    <property type="entry name" value="ZF_CHHC_U11_48K"/>
    <property type="match status" value="2"/>
</dbReference>
<evidence type="ECO:0000256" key="2">
    <source>
        <dbReference type="ARBA" id="ARBA00022771"/>
    </source>
</evidence>
<dbReference type="Ensembl" id="ENSSTOT00000035411.1">
    <property type="protein sequence ID" value="ENSSTOP00000024295.1"/>
    <property type="gene ID" value="ENSSTOG00000030158.1"/>
</dbReference>
<evidence type="ECO:0000313" key="8">
    <source>
        <dbReference type="Proteomes" id="UP000005215"/>
    </source>
</evidence>